<keyword evidence="2" id="KW-0732">Signal</keyword>
<dbReference type="EMBL" id="JASPKY010000373">
    <property type="protein sequence ID" value="KAK9703300.1"/>
    <property type="molecule type" value="Genomic_DNA"/>
</dbReference>
<organism evidence="3 4">
    <name type="scientific">Popillia japonica</name>
    <name type="common">Japanese beetle</name>
    <dbReference type="NCBI Taxonomy" id="7064"/>
    <lineage>
        <taxon>Eukaryota</taxon>
        <taxon>Metazoa</taxon>
        <taxon>Ecdysozoa</taxon>
        <taxon>Arthropoda</taxon>
        <taxon>Hexapoda</taxon>
        <taxon>Insecta</taxon>
        <taxon>Pterygota</taxon>
        <taxon>Neoptera</taxon>
        <taxon>Endopterygota</taxon>
        <taxon>Coleoptera</taxon>
        <taxon>Polyphaga</taxon>
        <taxon>Scarabaeiformia</taxon>
        <taxon>Scarabaeidae</taxon>
        <taxon>Rutelinae</taxon>
        <taxon>Popillia</taxon>
    </lineage>
</organism>
<feature type="signal peptide" evidence="2">
    <location>
        <begin position="1"/>
        <end position="22"/>
    </location>
</feature>
<protein>
    <submittedName>
        <fullName evidence="3">Uncharacterized protein</fullName>
    </submittedName>
</protein>
<proteinExistence type="predicted"/>
<feature type="chain" id="PRO_5043844744" evidence="2">
    <location>
        <begin position="23"/>
        <end position="286"/>
    </location>
</feature>
<keyword evidence="1" id="KW-1133">Transmembrane helix</keyword>
<dbReference type="AlphaFoldDB" id="A0AAW1JHL0"/>
<accession>A0AAW1JHL0</accession>
<evidence type="ECO:0000313" key="4">
    <source>
        <dbReference type="Proteomes" id="UP001458880"/>
    </source>
</evidence>
<evidence type="ECO:0000256" key="2">
    <source>
        <dbReference type="SAM" id="SignalP"/>
    </source>
</evidence>
<gene>
    <name evidence="3" type="ORF">QE152_g29420</name>
</gene>
<evidence type="ECO:0000313" key="3">
    <source>
        <dbReference type="EMBL" id="KAK9703300.1"/>
    </source>
</evidence>
<keyword evidence="1" id="KW-0812">Transmembrane</keyword>
<dbReference type="Proteomes" id="UP001458880">
    <property type="component" value="Unassembled WGS sequence"/>
</dbReference>
<sequence length="286" mass="32288">MGVVYFAHFLLFFLFILTSCLGSTLRKYCTTSSCARYKSNGRWCDHIGDVQDPFTNECVRKCDDSCVDGECQVCYCYYTDRDVSDQKAELSECNRIVTDTYESGTRSYHYDLNSCNNTNYIVNPSHPYECLLRCDENSCGNGDCQPSGYCDCHFGYHPDVANPRVCVKNPQNNQTNLEKTCHKGFKLNRSGECVSICGDCKNGCYDTDGVCRCWENYTMDATTSSCVLKKETGCTTKSSNNGYIIILISVIAILLISTLALVCIVLKMRRKLPRDECAIRFQARSF</sequence>
<comment type="caution">
    <text evidence="3">The sequence shown here is derived from an EMBL/GenBank/DDBJ whole genome shotgun (WGS) entry which is preliminary data.</text>
</comment>
<evidence type="ECO:0000256" key="1">
    <source>
        <dbReference type="SAM" id="Phobius"/>
    </source>
</evidence>
<keyword evidence="1" id="KW-0472">Membrane</keyword>
<reference evidence="3 4" key="1">
    <citation type="journal article" date="2024" name="BMC Genomics">
        <title>De novo assembly and annotation of Popillia japonica's genome with initial clues to its potential as an invasive pest.</title>
        <authorList>
            <person name="Cucini C."/>
            <person name="Boschi S."/>
            <person name="Funari R."/>
            <person name="Cardaioli E."/>
            <person name="Iannotti N."/>
            <person name="Marturano G."/>
            <person name="Paoli F."/>
            <person name="Bruttini M."/>
            <person name="Carapelli A."/>
            <person name="Frati F."/>
            <person name="Nardi F."/>
        </authorList>
    </citation>
    <scope>NUCLEOTIDE SEQUENCE [LARGE SCALE GENOMIC DNA]</scope>
    <source>
        <strain evidence="3">DMR45628</strain>
    </source>
</reference>
<keyword evidence="4" id="KW-1185">Reference proteome</keyword>
<name>A0AAW1JHL0_POPJA</name>
<feature type="transmembrane region" description="Helical" evidence="1">
    <location>
        <begin position="243"/>
        <end position="266"/>
    </location>
</feature>